<dbReference type="Proteomes" id="UP000291343">
    <property type="component" value="Unassembled WGS sequence"/>
</dbReference>
<dbReference type="OrthoDB" id="103349at2759"/>
<proteinExistence type="inferred from homology"/>
<comment type="cofactor">
    <cofactor evidence="1">
        <name>Ca(2+)</name>
        <dbReference type="ChEBI" id="CHEBI:29108"/>
    </cofactor>
</comment>
<evidence type="ECO:0000256" key="6">
    <source>
        <dbReference type="ARBA" id="ARBA00023180"/>
    </source>
</evidence>
<evidence type="ECO:0000313" key="9">
    <source>
        <dbReference type="EMBL" id="RZF41029.1"/>
    </source>
</evidence>
<evidence type="ECO:0000256" key="2">
    <source>
        <dbReference type="ARBA" id="ARBA00008779"/>
    </source>
</evidence>
<keyword evidence="5" id="KW-0106">Calcium</keyword>
<feature type="signal peptide" evidence="7">
    <location>
        <begin position="1"/>
        <end position="18"/>
    </location>
</feature>
<dbReference type="FunCoup" id="A0A482X581">
    <property type="interactions" value="65"/>
</dbReference>
<keyword evidence="7" id="KW-0732">Signal</keyword>
<dbReference type="CDD" id="cd16029">
    <property type="entry name" value="4-S"/>
    <property type="match status" value="1"/>
</dbReference>
<evidence type="ECO:0000256" key="1">
    <source>
        <dbReference type="ARBA" id="ARBA00001913"/>
    </source>
</evidence>
<keyword evidence="3" id="KW-0479">Metal-binding</keyword>
<keyword evidence="4" id="KW-0378">Hydrolase</keyword>
<evidence type="ECO:0000256" key="5">
    <source>
        <dbReference type="ARBA" id="ARBA00022837"/>
    </source>
</evidence>
<evidence type="ECO:0000313" key="10">
    <source>
        <dbReference type="Proteomes" id="UP000291343"/>
    </source>
</evidence>
<evidence type="ECO:0000256" key="3">
    <source>
        <dbReference type="ARBA" id="ARBA00022723"/>
    </source>
</evidence>
<keyword evidence="10" id="KW-1185">Reference proteome</keyword>
<evidence type="ECO:0000256" key="7">
    <source>
        <dbReference type="SAM" id="SignalP"/>
    </source>
</evidence>
<dbReference type="InterPro" id="IPR024607">
    <property type="entry name" value="Sulfatase_CS"/>
</dbReference>
<dbReference type="InterPro" id="IPR017850">
    <property type="entry name" value="Alkaline_phosphatase_core_sf"/>
</dbReference>
<dbReference type="SMR" id="A0A482X581"/>
<dbReference type="PANTHER" id="PTHR10342:SF264">
    <property type="entry name" value="MIP05773P-RELATED"/>
    <property type="match status" value="1"/>
</dbReference>
<name>A0A482X581_LAOST</name>
<dbReference type="Gene3D" id="3.30.1120.10">
    <property type="match status" value="1"/>
</dbReference>
<dbReference type="GO" id="GO:0046872">
    <property type="term" value="F:metal ion binding"/>
    <property type="evidence" value="ECO:0007669"/>
    <property type="project" value="UniProtKB-KW"/>
</dbReference>
<feature type="chain" id="PRO_5019831280" description="Sulfatase N-terminal domain-containing protein" evidence="7">
    <location>
        <begin position="19"/>
        <end position="550"/>
    </location>
</feature>
<dbReference type="STRING" id="195883.A0A482X581"/>
<comment type="caution">
    <text evidence="9">The sequence shown here is derived from an EMBL/GenBank/DDBJ whole genome shotgun (WGS) entry which is preliminary data.</text>
</comment>
<dbReference type="Gene3D" id="3.40.720.10">
    <property type="entry name" value="Alkaline Phosphatase, subunit A"/>
    <property type="match status" value="1"/>
</dbReference>
<gene>
    <name evidence="9" type="ORF">LSTR_LSTR002661</name>
</gene>
<dbReference type="EMBL" id="QKKF02017260">
    <property type="protein sequence ID" value="RZF41029.1"/>
    <property type="molecule type" value="Genomic_DNA"/>
</dbReference>
<dbReference type="SUPFAM" id="SSF53649">
    <property type="entry name" value="Alkaline phosphatase-like"/>
    <property type="match status" value="1"/>
</dbReference>
<dbReference type="GO" id="GO:0008484">
    <property type="term" value="F:sulfuric ester hydrolase activity"/>
    <property type="evidence" value="ECO:0007669"/>
    <property type="project" value="InterPro"/>
</dbReference>
<dbReference type="PANTHER" id="PTHR10342">
    <property type="entry name" value="ARYLSULFATASE"/>
    <property type="match status" value="1"/>
</dbReference>
<keyword evidence="6" id="KW-0325">Glycoprotein</keyword>
<evidence type="ECO:0000256" key="4">
    <source>
        <dbReference type="ARBA" id="ARBA00022801"/>
    </source>
</evidence>
<feature type="domain" description="Sulfatase N-terminal" evidence="8">
    <location>
        <begin position="37"/>
        <end position="359"/>
    </location>
</feature>
<dbReference type="Pfam" id="PF00884">
    <property type="entry name" value="Sulfatase"/>
    <property type="match status" value="1"/>
</dbReference>
<evidence type="ECO:0000259" key="8">
    <source>
        <dbReference type="Pfam" id="PF00884"/>
    </source>
</evidence>
<dbReference type="PROSITE" id="PS00149">
    <property type="entry name" value="SULFATASE_2"/>
    <property type="match status" value="1"/>
</dbReference>
<sequence>MKMEVSIIFLAILPATLAAGYINNPDNQYSRRPVKPPNIIMILADDLGWNDVGFHGSSHIPTPNIDSLAYNGILLNNHYSENLCTPSRTALLTGKYPIRMGMQHGVILEPEPRGLPLTEKLFPEHLEKLGYESHAIGKWHLGYYKKDYTPTHRGFKSHYGFWNGYQDYFKHTVQASFIPYEGYDMRRNDEVDWSGVGQYSTDLFTDESVRIISQHNKSKPLFLYLAHLAPHSGNYDDPLQAPEHVLQQLSQITDPDQRKYAGMVMKLDESVGKVMTALRKARMLSNSIVIFISDNGAATEGLHPNHGSNWPLKGEKFTPWEGGVHTTALIWSPLLEGKRISTGMMHITDWLPTLYTAAGGNVKNLGTIDGINQWETISKGLKSPRKTILHNIDDTSGYSAIRMNDYKYVNGTVLLGFLDNWAGEIKEAPKRYNITAVLHSEVSNNLVQIGHILPSYELIVSLRNQSRIECGQNELNTPCHPFEAPCIFNIRIDPCERNNLYDKKNKSFAIKFENEIIKYRAVSLKAGNVKTEKAGNPALHNNTWISWGDL</sequence>
<dbReference type="InterPro" id="IPR047115">
    <property type="entry name" value="ARSB"/>
</dbReference>
<organism evidence="9 10">
    <name type="scientific">Laodelphax striatellus</name>
    <name type="common">Small brown planthopper</name>
    <name type="synonym">Delphax striatella</name>
    <dbReference type="NCBI Taxonomy" id="195883"/>
    <lineage>
        <taxon>Eukaryota</taxon>
        <taxon>Metazoa</taxon>
        <taxon>Ecdysozoa</taxon>
        <taxon>Arthropoda</taxon>
        <taxon>Hexapoda</taxon>
        <taxon>Insecta</taxon>
        <taxon>Pterygota</taxon>
        <taxon>Neoptera</taxon>
        <taxon>Paraneoptera</taxon>
        <taxon>Hemiptera</taxon>
        <taxon>Auchenorrhyncha</taxon>
        <taxon>Fulgoroidea</taxon>
        <taxon>Delphacidae</taxon>
        <taxon>Criomorphinae</taxon>
        <taxon>Laodelphax</taxon>
    </lineage>
</organism>
<dbReference type="InterPro" id="IPR000917">
    <property type="entry name" value="Sulfatase_N"/>
</dbReference>
<dbReference type="AlphaFoldDB" id="A0A482X581"/>
<reference evidence="9 10" key="1">
    <citation type="journal article" date="2017" name="Gigascience">
        <title>Genome sequence of the small brown planthopper, Laodelphax striatellus.</title>
        <authorList>
            <person name="Zhu J."/>
            <person name="Jiang F."/>
            <person name="Wang X."/>
            <person name="Yang P."/>
            <person name="Bao Y."/>
            <person name="Zhao W."/>
            <person name="Wang W."/>
            <person name="Lu H."/>
            <person name="Wang Q."/>
            <person name="Cui N."/>
            <person name="Li J."/>
            <person name="Chen X."/>
            <person name="Luo L."/>
            <person name="Yu J."/>
            <person name="Kang L."/>
            <person name="Cui F."/>
        </authorList>
    </citation>
    <scope>NUCLEOTIDE SEQUENCE [LARGE SCALE GENOMIC DNA]</scope>
    <source>
        <strain evidence="9">Lst14</strain>
    </source>
</reference>
<comment type="similarity">
    <text evidence="2">Belongs to the sulfatase family.</text>
</comment>
<accession>A0A482X581</accession>
<protein>
    <recommendedName>
        <fullName evidence="8">Sulfatase N-terminal domain-containing protein</fullName>
    </recommendedName>
</protein>
<dbReference type="InParanoid" id="A0A482X581"/>